<dbReference type="AlphaFoldDB" id="A0A4Q1D8L2"/>
<dbReference type="PANTHER" id="PTHR23028:SF134">
    <property type="entry name" value="PUTATIVE (AFU_ORTHOLOGUE AFUA_4G08520)-RELATED"/>
    <property type="match status" value="1"/>
</dbReference>
<sequence length="377" mass="42517">MEANMLSTKPHYPVLDALRGVAAITVLAFHIFEMHATSHHDQIINHGYLAVDFFFLLSGYVIGYAYDDRWHQMSIGQFFRRRIERLQPMVIIGMLIGGALYYFHDSPAFPNIHAVPVWKMLLVMLVGCTLLPLPPSADIRGWGEMHPLNGPGWSLFFEYIANILYGLFARKLSKKILAIVVGLAAAMLIHYAVTSKNGDMVGGWTFNETQLKVGFTRMLFPFFGGLLLCRTAKLIKVKHAFWLCSLLLLAILAMPRIGSKQQLWMNGLYESLAIVLVFPLIVYLGASADAATGRFSSRITKFLGDISYPLYITHYPLIYTYAAWWSRQPKGTPAKEALPAALLCFFSALIIAYACLKLYDEPVRRWLKRKALKTVTA</sequence>
<keyword evidence="3" id="KW-0808">Transferase</keyword>
<feature type="transmembrane region" description="Helical" evidence="1">
    <location>
        <begin position="263"/>
        <end position="286"/>
    </location>
</feature>
<reference evidence="3 4" key="1">
    <citation type="submission" date="2019-01" db="EMBL/GenBank/DDBJ databases">
        <title>Filimonas sp. strain TTM-71.</title>
        <authorList>
            <person name="Chen W.-M."/>
        </authorList>
    </citation>
    <scope>NUCLEOTIDE SEQUENCE [LARGE SCALE GENOMIC DNA]</scope>
    <source>
        <strain evidence="3 4">TTM-71</strain>
    </source>
</reference>
<proteinExistence type="predicted"/>
<comment type="caution">
    <text evidence="3">The sequence shown here is derived from an EMBL/GenBank/DDBJ whole genome shotgun (WGS) entry which is preliminary data.</text>
</comment>
<evidence type="ECO:0000259" key="2">
    <source>
        <dbReference type="Pfam" id="PF01757"/>
    </source>
</evidence>
<organism evidence="3 4">
    <name type="scientific">Filimonas effusa</name>
    <dbReference type="NCBI Taxonomy" id="2508721"/>
    <lineage>
        <taxon>Bacteria</taxon>
        <taxon>Pseudomonadati</taxon>
        <taxon>Bacteroidota</taxon>
        <taxon>Chitinophagia</taxon>
        <taxon>Chitinophagales</taxon>
        <taxon>Chitinophagaceae</taxon>
        <taxon>Filimonas</taxon>
    </lineage>
</organism>
<gene>
    <name evidence="3" type="ORF">ESB13_02395</name>
</gene>
<keyword evidence="4" id="KW-1185">Reference proteome</keyword>
<dbReference type="Proteomes" id="UP000290545">
    <property type="component" value="Unassembled WGS sequence"/>
</dbReference>
<feature type="transmembrane region" description="Helical" evidence="1">
    <location>
        <begin position="153"/>
        <end position="169"/>
    </location>
</feature>
<dbReference type="RefSeq" id="WP_129001437.1">
    <property type="nucleotide sequence ID" value="NZ_SDHZ01000001.1"/>
</dbReference>
<feature type="transmembrane region" description="Helical" evidence="1">
    <location>
        <begin position="86"/>
        <end position="103"/>
    </location>
</feature>
<keyword evidence="1" id="KW-0472">Membrane</keyword>
<feature type="transmembrane region" description="Helical" evidence="1">
    <location>
        <begin position="239"/>
        <end position="257"/>
    </location>
</feature>
<dbReference type="Pfam" id="PF01757">
    <property type="entry name" value="Acyl_transf_3"/>
    <property type="match status" value="1"/>
</dbReference>
<feature type="transmembrane region" description="Helical" evidence="1">
    <location>
        <begin position="12"/>
        <end position="32"/>
    </location>
</feature>
<feature type="transmembrane region" description="Helical" evidence="1">
    <location>
        <begin position="115"/>
        <end position="133"/>
    </location>
</feature>
<evidence type="ECO:0000313" key="3">
    <source>
        <dbReference type="EMBL" id="RXK85684.1"/>
    </source>
</evidence>
<accession>A0A4Q1D8L2</accession>
<keyword evidence="3" id="KW-0012">Acyltransferase</keyword>
<evidence type="ECO:0000256" key="1">
    <source>
        <dbReference type="SAM" id="Phobius"/>
    </source>
</evidence>
<dbReference type="InterPro" id="IPR002656">
    <property type="entry name" value="Acyl_transf_3_dom"/>
</dbReference>
<name>A0A4Q1D8L2_9BACT</name>
<dbReference type="EMBL" id="SDHZ01000001">
    <property type="protein sequence ID" value="RXK85684.1"/>
    <property type="molecule type" value="Genomic_DNA"/>
</dbReference>
<feature type="domain" description="Acyltransferase 3" evidence="2">
    <location>
        <begin position="15"/>
        <end position="355"/>
    </location>
</feature>
<feature type="transmembrane region" description="Helical" evidence="1">
    <location>
        <begin position="213"/>
        <end position="232"/>
    </location>
</feature>
<evidence type="ECO:0000313" key="4">
    <source>
        <dbReference type="Proteomes" id="UP000290545"/>
    </source>
</evidence>
<feature type="transmembrane region" description="Helical" evidence="1">
    <location>
        <begin position="44"/>
        <end position="66"/>
    </location>
</feature>
<dbReference type="OrthoDB" id="9796461at2"/>
<feature type="transmembrane region" description="Helical" evidence="1">
    <location>
        <begin position="306"/>
        <end position="325"/>
    </location>
</feature>
<keyword evidence="1" id="KW-1133">Transmembrane helix</keyword>
<feature type="transmembrane region" description="Helical" evidence="1">
    <location>
        <begin position="176"/>
        <end position="193"/>
    </location>
</feature>
<dbReference type="InterPro" id="IPR050879">
    <property type="entry name" value="Acyltransferase_3"/>
</dbReference>
<feature type="transmembrane region" description="Helical" evidence="1">
    <location>
        <begin position="337"/>
        <end position="359"/>
    </location>
</feature>
<dbReference type="GO" id="GO:0016747">
    <property type="term" value="F:acyltransferase activity, transferring groups other than amino-acyl groups"/>
    <property type="evidence" value="ECO:0007669"/>
    <property type="project" value="InterPro"/>
</dbReference>
<protein>
    <submittedName>
        <fullName evidence="3">Acyltransferase</fullName>
    </submittedName>
</protein>
<keyword evidence="1" id="KW-0812">Transmembrane</keyword>
<dbReference type="PANTHER" id="PTHR23028">
    <property type="entry name" value="ACETYLTRANSFERASE"/>
    <property type="match status" value="1"/>
</dbReference>